<proteinExistence type="predicted"/>
<dbReference type="Proteomes" id="UP000288259">
    <property type="component" value="Unassembled WGS sequence"/>
</dbReference>
<sequence length="103" mass="12594">MWLCSQLPWRWLRMSATVWGIDPHGERFCRLDGERNWLLEQPQRIFVTPALVLIQFQRVTRAGQLQPPQWWWCCAAWTDALTFSRCRRLALFWRQHRRLGSRR</sequence>
<protein>
    <submittedName>
        <fullName evidence="1">Uncharacterized protein</fullName>
    </submittedName>
</protein>
<evidence type="ECO:0000313" key="2">
    <source>
        <dbReference type="Proteomes" id="UP000288259"/>
    </source>
</evidence>
<evidence type="ECO:0000313" key="1">
    <source>
        <dbReference type="EMBL" id="RUO57885.1"/>
    </source>
</evidence>
<reference evidence="2" key="1">
    <citation type="journal article" date="2018" name="Front. Microbiol.">
        <title>Genome-Based Analysis Reveals the Taxonomy and Diversity of the Family Idiomarinaceae.</title>
        <authorList>
            <person name="Liu Y."/>
            <person name="Lai Q."/>
            <person name="Shao Z."/>
        </authorList>
    </citation>
    <scope>NUCLEOTIDE SEQUENCE [LARGE SCALE GENOMIC DNA]</scope>
    <source>
        <strain evidence="2">CVS-6</strain>
    </source>
</reference>
<dbReference type="RefSeq" id="WP_126755394.1">
    <property type="nucleotide sequence ID" value="NZ_PIPY01000013.1"/>
</dbReference>
<accession>A0A432YA76</accession>
<dbReference type="OrthoDB" id="6241082at2"/>
<name>A0A432YA76_9GAMM</name>
<organism evidence="1 2">
    <name type="scientific">Pseudidiomarina insulisalsae</name>
    <dbReference type="NCBI Taxonomy" id="575789"/>
    <lineage>
        <taxon>Bacteria</taxon>
        <taxon>Pseudomonadati</taxon>
        <taxon>Pseudomonadota</taxon>
        <taxon>Gammaproteobacteria</taxon>
        <taxon>Alteromonadales</taxon>
        <taxon>Idiomarinaceae</taxon>
        <taxon>Pseudidiomarina</taxon>
    </lineage>
</organism>
<comment type="caution">
    <text evidence="1">The sequence shown here is derived from an EMBL/GenBank/DDBJ whole genome shotgun (WGS) entry which is preliminary data.</text>
</comment>
<dbReference type="EMBL" id="PIPY01000013">
    <property type="protein sequence ID" value="RUO57885.1"/>
    <property type="molecule type" value="Genomic_DNA"/>
</dbReference>
<dbReference type="AlphaFoldDB" id="A0A432YA76"/>
<keyword evidence="2" id="KW-1185">Reference proteome</keyword>
<gene>
    <name evidence="1" type="ORF">CWI71_11390</name>
</gene>